<sequence>MLIKSDYRKLRDYLWPYIQRTEINNRHKCANQIDEALLSGRASLFLCDGGCFALMPVMRNGEMWVNIFFAHSFGKCVLSRHMKEVHRLTREIGGQGIELYTTVERLASFLVRQGFTNDSDSRVQHWIKEIK</sequence>
<dbReference type="OrthoDB" id="6402082at2"/>
<evidence type="ECO:0008006" key="3">
    <source>
        <dbReference type="Google" id="ProtNLM"/>
    </source>
</evidence>
<protein>
    <recommendedName>
        <fullName evidence="3">N-acetyltransferase domain-containing protein</fullName>
    </recommendedName>
</protein>
<accession>A0A1M7YPA9</accession>
<proteinExistence type="predicted"/>
<dbReference type="EMBL" id="FRFG01000003">
    <property type="protein sequence ID" value="SHO54415.1"/>
    <property type="molecule type" value="Genomic_DNA"/>
</dbReference>
<reference evidence="2" key="1">
    <citation type="submission" date="2016-12" db="EMBL/GenBank/DDBJ databases">
        <authorList>
            <person name="Rodrigo-Torres L."/>
            <person name="Arahal R.D."/>
            <person name="Lucena T."/>
        </authorList>
    </citation>
    <scope>NUCLEOTIDE SEQUENCE [LARGE SCALE GENOMIC DNA]</scope>
</reference>
<keyword evidence="2" id="KW-1185">Reference proteome</keyword>
<evidence type="ECO:0000313" key="1">
    <source>
        <dbReference type="EMBL" id="SHO54415.1"/>
    </source>
</evidence>
<dbReference type="STRING" id="1117707.VQ7734_00129"/>
<dbReference type="Proteomes" id="UP000184600">
    <property type="component" value="Unassembled WGS sequence"/>
</dbReference>
<gene>
    <name evidence="1" type="ORF">VQ7734_00129</name>
</gene>
<evidence type="ECO:0000313" key="2">
    <source>
        <dbReference type="Proteomes" id="UP000184600"/>
    </source>
</evidence>
<name>A0A1M7YPA9_9VIBR</name>
<dbReference type="AlphaFoldDB" id="A0A1M7YPA9"/>
<dbReference type="RefSeq" id="WP_083601486.1">
    <property type="nucleotide sequence ID" value="NZ_FRFG01000003.1"/>
</dbReference>
<organism evidence="1 2">
    <name type="scientific">Vibrio quintilis</name>
    <dbReference type="NCBI Taxonomy" id="1117707"/>
    <lineage>
        <taxon>Bacteria</taxon>
        <taxon>Pseudomonadati</taxon>
        <taxon>Pseudomonadota</taxon>
        <taxon>Gammaproteobacteria</taxon>
        <taxon>Vibrionales</taxon>
        <taxon>Vibrionaceae</taxon>
        <taxon>Vibrio</taxon>
    </lineage>
</organism>